<evidence type="ECO:0000256" key="1">
    <source>
        <dbReference type="SAM" id="MobiDB-lite"/>
    </source>
</evidence>
<dbReference type="OrthoDB" id="3485856at2759"/>
<evidence type="ECO:0000313" key="2">
    <source>
        <dbReference type="EMBL" id="PMD17927.1"/>
    </source>
</evidence>
<feature type="non-terminal residue" evidence="2">
    <location>
        <position position="179"/>
    </location>
</feature>
<evidence type="ECO:0000313" key="3">
    <source>
        <dbReference type="Proteomes" id="UP000235672"/>
    </source>
</evidence>
<protein>
    <submittedName>
        <fullName evidence="2">Uncharacterized protein</fullName>
    </submittedName>
</protein>
<feature type="region of interest" description="Disordered" evidence="1">
    <location>
        <begin position="91"/>
        <end position="117"/>
    </location>
</feature>
<proteinExistence type="predicted"/>
<dbReference type="EMBL" id="KZ613497">
    <property type="protein sequence ID" value="PMD17927.1"/>
    <property type="molecule type" value="Genomic_DNA"/>
</dbReference>
<dbReference type="Proteomes" id="UP000235672">
    <property type="component" value="Unassembled WGS sequence"/>
</dbReference>
<organism evidence="2 3">
    <name type="scientific">Hyaloscypha hepaticicola</name>
    <dbReference type="NCBI Taxonomy" id="2082293"/>
    <lineage>
        <taxon>Eukaryota</taxon>
        <taxon>Fungi</taxon>
        <taxon>Dikarya</taxon>
        <taxon>Ascomycota</taxon>
        <taxon>Pezizomycotina</taxon>
        <taxon>Leotiomycetes</taxon>
        <taxon>Helotiales</taxon>
        <taxon>Hyaloscyphaceae</taxon>
        <taxon>Hyaloscypha</taxon>
    </lineage>
</organism>
<dbReference type="STRING" id="1745343.A0A2J6PV69"/>
<name>A0A2J6PV69_9HELO</name>
<dbReference type="AlphaFoldDB" id="A0A2J6PV69"/>
<keyword evidence="3" id="KW-1185">Reference proteome</keyword>
<gene>
    <name evidence="2" type="ORF">NA56DRAFT_751936</name>
</gene>
<sequence>MHCGEEVRVSFRDQELESNIGVEHTGTEFRNKDGIANSSPDAGLTLHLADFAPDALLPDPPPPQQIFIPAATLTWFLTDAENTERMIKDRSGVEQAFDKRVKKRRRDNTPAEGLDSAKEEVFREDEVRAEKRFTLKREDLPLSLRSLQSHTASRSRNSQFVSFGIYSLDAQADAIEIST</sequence>
<reference evidence="2 3" key="1">
    <citation type="submission" date="2016-05" db="EMBL/GenBank/DDBJ databases">
        <title>A degradative enzymes factory behind the ericoid mycorrhizal symbiosis.</title>
        <authorList>
            <consortium name="DOE Joint Genome Institute"/>
            <person name="Martino E."/>
            <person name="Morin E."/>
            <person name="Grelet G."/>
            <person name="Kuo A."/>
            <person name="Kohler A."/>
            <person name="Daghino S."/>
            <person name="Barry K."/>
            <person name="Choi C."/>
            <person name="Cichocki N."/>
            <person name="Clum A."/>
            <person name="Copeland A."/>
            <person name="Hainaut M."/>
            <person name="Haridas S."/>
            <person name="Labutti K."/>
            <person name="Lindquist E."/>
            <person name="Lipzen A."/>
            <person name="Khouja H.-R."/>
            <person name="Murat C."/>
            <person name="Ohm R."/>
            <person name="Olson A."/>
            <person name="Spatafora J."/>
            <person name="Veneault-Fourrey C."/>
            <person name="Henrissat B."/>
            <person name="Grigoriev I."/>
            <person name="Martin F."/>
            <person name="Perotto S."/>
        </authorList>
    </citation>
    <scope>NUCLEOTIDE SEQUENCE [LARGE SCALE GENOMIC DNA]</scope>
    <source>
        <strain evidence="2 3">UAMH 7357</strain>
    </source>
</reference>
<accession>A0A2J6PV69</accession>